<gene>
    <name evidence="2" type="ORF">Acr_21g0004920</name>
</gene>
<organism evidence="2 3">
    <name type="scientific">Actinidia rufa</name>
    <dbReference type="NCBI Taxonomy" id="165716"/>
    <lineage>
        <taxon>Eukaryota</taxon>
        <taxon>Viridiplantae</taxon>
        <taxon>Streptophyta</taxon>
        <taxon>Embryophyta</taxon>
        <taxon>Tracheophyta</taxon>
        <taxon>Spermatophyta</taxon>
        <taxon>Magnoliopsida</taxon>
        <taxon>eudicotyledons</taxon>
        <taxon>Gunneridae</taxon>
        <taxon>Pentapetalae</taxon>
        <taxon>asterids</taxon>
        <taxon>Ericales</taxon>
        <taxon>Actinidiaceae</taxon>
        <taxon>Actinidia</taxon>
    </lineage>
</organism>
<proteinExistence type="predicted"/>
<feature type="compositionally biased region" description="Acidic residues" evidence="1">
    <location>
        <begin position="1"/>
        <end position="16"/>
    </location>
</feature>
<dbReference type="EMBL" id="BJWL01000021">
    <property type="protein sequence ID" value="GFZ09893.1"/>
    <property type="molecule type" value="Genomic_DNA"/>
</dbReference>
<feature type="region of interest" description="Disordered" evidence="1">
    <location>
        <begin position="1"/>
        <end position="21"/>
    </location>
</feature>
<evidence type="ECO:0000313" key="3">
    <source>
        <dbReference type="Proteomes" id="UP000585474"/>
    </source>
</evidence>
<reference evidence="2 3" key="1">
    <citation type="submission" date="2019-07" db="EMBL/GenBank/DDBJ databases">
        <title>De Novo Assembly of kiwifruit Actinidia rufa.</title>
        <authorList>
            <person name="Sugita-Konishi S."/>
            <person name="Sato K."/>
            <person name="Mori E."/>
            <person name="Abe Y."/>
            <person name="Kisaki G."/>
            <person name="Hamano K."/>
            <person name="Suezawa K."/>
            <person name="Otani M."/>
            <person name="Fukuda T."/>
            <person name="Manabe T."/>
            <person name="Gomi K."/>
            <person name="Tabuchi M."/>
            <person name="Akimitsu K."/>
            <person name="Kataoka I."/>
        </authorList>
    </citation>
    <scope>NUCLEOTIDE SEQUENCE [LARGE SCALE GENOMIC DNA]</scope>
    <source>
        <strain evidence="3">cv. Fuchu</strain>
    </source>
</reference>
<dbReference type="AlphaFoldDB" id="A0A7J0GGE6"/>
<feature type="region of interest" description="Disordered" evidence="1">
    <location>
        <begin position="50"/>
        <end position="70"/>
    </location>
</feature>
<evidence type="ECO:0000313" key="2">
    <source>
        <dbReference type="EMBL" id="GFZ09893.1"/>
    </source>
</evidence>
<protein>
    <submittedName>
        <fullName evidence="2">Uncharacterized protein</fullName>
    </submittedName>
</protein>
<keyword evidence="3" id="KW-1185">Reference proteome</keyword>
<evidence type="ECO:0000256" key="1">
    <source>
        <dbReference type="SAM" id="MobiDB-lite"/>
    </source>
</evidence>
<name>A0A7J0GGE6_9ERIC</name>
<accession>A0A7J0GGE6</accession>
<comment type="caution">
    <text evidence="2">The sequence shown here is derived from an EMBL/GenBank/DDBJ whole genome shotgun (WGS) entry which is preliminary data.</text>
</comment>
<dbReference type="Proteomes" id="UP000585474">
    <property type="component" value="Unassembled WGS sequence"/>
</dbReference>
<sequence length="70" mass="7194">MEDDGADDVDPSDADADAAGTVSFGLGVERVSAVEGDDVTVDFEFGDGRSGGPWKLGLNQNGCGPVFEQE</sequence>